<dbReference type="InterPro" id="IPR013815">
    <property type="entry name" value="ATP_grasp_subdomain_1"/>
</dbReference>
<accession>A0ABV8GY36</accession>
<reference evidence="6" key="1">
    <citation type="journal article" date="2019" name="Int. J. Syst. Evol. Microbiol.">
        <title>The Global Catalogue of Microorganisms (GCM) 10K type strain sequencing project: providing services to taxonomists for standard genome sequencing and annotation.</title>
        <authorList>
            <consortium name="The Broad Institute Genomics Platform"/>
            <consortium name="The Broad Institute Genome Sequencing Center for Infectious Disease"/>
            <person name="Wu L."/>
            <person name="Ma J."/>
        </authorList>
    </citation>
    <scope>NUCLEOTIDE SEQUENCE [LARGE SCALE GENOMIC DNA]</scope>
    <source>
        <strain evidence="6">IBRC-M 10703</strain>
    </source>
</reference>
<dbReference type="GO" id="GO:0016874">
    <property type="term" value="F:ligase activity"/>
    <property type="evidence" value="ECO:0007669"/>
    <property type="project" value="UniProtKB-KW"/>
</dbReference>
<dbReference type="Gene3D" id="3.40.50.720">
    <property type="entry name" value="NAD(P)-binding Rossmann-like Domain"/>
    <property type="match status" value="1"/>
</dbReference>
<dbReference type="InterPro" id="IPR043938">
    <property type="entry name" value="Ligase_CoA_dom"/>
</dbReference>
<dbReference type="InterPro" id="IPR051538">
    <property type="entry name" value="Acyl-CoA_Synth/Transferase"/>
</dbReference>
<protein>
    <submittedName>
        <fullName evidence="5">Acetate--CoA ligase family protein</fullName>
    </submittedName>
</protein>
<organism evidence="5 6">
    <name type="scientific">Oceanobacillus longus</name>
    <dbReference type="NCBI Taxonomy" id="930120"/>
    <lineage>
        <taxon>Bacteria</taxon>
        <taxon>Bacillati</taxon>
        <taxon>Bacillota</taxon>
        <taxon>Bacilli</taxon>
        <taxon>Bacillales</taxon>
        <taxon>Bacillaceae</taxon>
        <taxon>Oceanobacillus</taxon>
    </lineage>
</organism>
<dbReference type="Pfam" id="PF13607">
    <property type="entry name" value="Succ_CoA_lig"/>
    <property type="match status" value="1"/>
</dbReference>
<dbReference type="Gene3D" id="3.30.1490.20">
    <property type="entry name" value="ATP-grasp fold, A domain"/>
    <property type="match status" value="1"/>
</dbReference>
<evidence type="ECO:0000313" key="6">
    <source>
        <dbReference type="Proteomes" id="UP001595772"/>
    </source>
</evidence>
<dbReference type="SUPFAM" id="SSF52210">
    <property type="entry name" value="Succinyl-CoA synthetase domains"/>
    <property type="match status" value="2"/>
</dbReference>
<dbReference type="PANTHER" id="PTHR43334:SF1">
    <property type="entry name" value="3-HYDROXYPROPIONATE--COA LIGASE [ADP-FORMING]"/>
    <property type="match status" value="1"/>
</dbReference>
<keyword evidence="3" id="KW-0067">ATP-binding</keyword>
<dbReference type="Pfam" id="PF13380">
    <property type="entry name" value="CoA_binding_2"/>
    <property type="match status" value="1"/>
</dbReference>
<dbReference type="InterPro" id="IPR003781">
    <property type="entry name" value="CoA-bd"/>
</dbReference>
<keyword evidence="6" id="KW-1185">Reference proteome</keyword>
<dbReference type="Proteomes" id="UP001595772">
    <property type="component" value="Unassembled WGS sequence"/>
</dbReference>
<name>A0ABV8GY36_9BACI</name>
<dbReference type="Gene3D" id="3.40.50.261">
    <property type="entry name" value="Succinyl-CoA synthetase domains"/>
    <property type="match status" value="2"/>
</dbReference>
<dbReference type="Gene3D" id="3.30.470.20">
    <property type="entry name" value="ATP-grasp fold, B domain"/>
    <property type="match status" value="1"/>
</dbReference>
<dbReference type="Pfam" id="PF13549">
    <property type="entry name" value="ATP-grasp_5"/>
    <property type="match status" value="1"/>
</dbReference>
<evidence type="ECO:0000256" key="2">
    <source>
        <dbReference type="ARBA" id="ARBA00022741"/>
    </source>
</evidence>
<feature type="domain" description="CoA-binding" evidence="4">
    <location>
        <begin position="16"/>
        <end position="111"/>
    </location>
</feature>
<dbReference type="RefSeq" id="WP_379496010.1">
    <property type="nucleotide sequence ID" value="NZ_JBHSAO010000004.1"/>
</dbReference>
<dbReference type="EMBL" id="JBHSAO010000004">
    <property type="protein sequence ID" value="MFC4023502.1"/>
    <property type="molecule type" value="Genomic_DNA"/>
</dbReference>
<keyword evidence="2" id="KW-0547">Nucleotide-binding</keyword>
<dbReference type="PANTHER" id="PTHR43334">
    <property type="entry name" value="ACETATE--COA LIGASE [ADP-FORMING]"/>
    <property type="match status" value="1"/>
</dbReference>
<sequence>MIEIDRVNSINTINNIFNAKSIAIIGASKDLTKVGGRPIHFLLKQGYKGEVYPINPKYDKIGGLKAYGSILDVPSSVEVAILALSGARIIKGIEECAKKGVKTAVIFAGGFAEAGEEGNRIQNELLNIAKQSKMHIVGPNCLGVANLTNGTILSFAEVFGSSIKVTGSIGFVSQSGGIGFNILDHAQYEKVGFNYWATTGNEADLGFLDFLEYMVELPEVKAVGGYIESLKDGKRFRAIANRARNLEKPIVMLKVGTTETGQKAVTSHTGALAGEDSLYSTAFKQDGVIRVKDRTELLDTLKLSVSNKKPKGNRIGILTGSGGNGIMMADAATEYGLEVVPTSDEIKEKLKNKLPSFGSAQNPIDVTAQVMNDPRIFKECFELLLQEERFDSIVVVLGGLEGFIEDLKDVILQSDKFVCFVSPVKSQAAFDVATSYNIPYYEDITRCVKALSKVTEIGLNFQSRIKIDEDNLEDLTQIDSRLSNFNGAVSEWDTKQLLTKFITTPNGGISYNEGEVVNVARKIGYPVVMKTNSNKISHKSDVGAVKINIKNDEEAKVAFTEIKNSVQRYLNSVDFEGVLIESFVSKEGIEVVVGFNKDPVFGHSITFGLGGIFVELLKDVTTRVLPIDKKEIKTLLREVKGWPLLEGYRGDSTYDIDALSDTIFRVSKFVEQNSSEIQELEFNPIKVLPKGEGVIALDALLRVNQE</sequence>
<dbReference type="SMART" id="SM00881">
    <property type="entry name" value="CoA_binding"/>
    <property type="match status" value="1"/>
</dbReference>
<evidence type="ECO:0000259" key="4">
    <source>
        <dbReference type="SMART" id="SM00881"/>
    </source>
</evidence>
<proteinExistence type="predicted"/>
<evidence type="ECO:0000256" key="1">
    <source>
        <dbReference type="ARBA" id="ARBA00022598"/>
    </source>
</evidence>
<dbReference type="Pfam" id="PF19045">
    <property type="entry name" value="Ligase_CoA_2"/>
    <property type="match status" value="1"/>
</dbReference>
<dbReference type="SUPFAM" id="SSF51735">
    <property type="entry name" value="NAD(P)-binding Rossmann-fold domains"/>
    <property type="match status" value="1"/>
</dbReference>
<dbReference type="InterPro" id="IPR016102">
    <property type="entry name" value="Succinyl-CoA_synth-like"/>
</dbReference>
<dbReference type="InterPro" id="IPR032875">
    <property type="entry name" value="Succ_CoA_lig_flav_dom"/>
</dbReference>
<evidence type="ECO:0000256" key="3">
    <source>
        <dbReference type="ARBA" id="ARBA00022840"/>
    </source>
</evidence>
<keyword evidence="1 5" id="KW-0436">Ligase</keyword>
<dbReference type="InterPro" id="IPR036291">
    <property type="entry name" value="NAD(P)-bd_dom_sf"/>
</dbReference>
<comment type="caution">
    <text evidence="5">The sequence shown here is derived from an EMBL/GenBank/DDBJ whole genome shotgun (WGS) entry which is preliminary data.</text>
</comment>
<evidence type="ECO:0000313" key="5">
    <source>
        <dbReference type="EMBL" id="MFC4023502.1"/>
    </source>
</evidence>
<dbReference type="SUPFAM" id="SSF56059">
    <property type="entry name" value="Glutathione synthetase ATP-binding domain-like"/>
    <property type="match status" value="1"/>
</dbReference>
<gene>
    <name evidence="5" type="ORF">ACFOUV_06650</name>
</gene>